<evidence type="ECO:0000256" key="6">
    <source>
        <dbReference type="ARBA" id="ARBA00023136"/>
    </source>
</evidence>
<evidence type="ECO:0000313" key="9">
    <source>
        <dbReference type="EMBL" id="SBT27330.1"/>
    </source>
</evidence>
<dbReference type="GO" id="GO:0015288">
    <property type="term" value="F:porin activity"/>
    <property type="evidence" value="ECO:0007669"/>
    <property type="project" value="TreeGrafter"/>
</dbReference>
<gene>
    <name evidence="9" type="ORF">ODI_03917</name>
    <name evidence="10" type="ORF">ODI_R2508</name>
</gene>
<dbReference type="NCBIfam" id="TIGR01844">
    <property type="entry name" value="type_I_sec_TolC"/>
    <property type="match status" value="1"/>
</dbReference>
<dbReference type="SUPFAM" id="SSF56954">
    <property type="entry name" value="Outer membrane efflux proteins (OEP)"/>
    <property type="match status" value="1"/>
</dbReference>
<organism evidence="9 11">
    <name type="scientific">Orrella dioscoreae</name>
    <dbReference type="NCBI Taxonomy" id="1851544"/>
    <lineage>
        <taxon>Bacteria</taxon>
        <taxon>Pseudomonadati</taxon>
        <taxon>Pseudomonadota</taxon>
        <taxon>Betaproteobacteria</taxon>
        <taxon>Burkholderiales</taxon>
        <taxon>Alcaligenaceae</taxon>
        <taxon>Orrella</taxon>
    </lineage>
</organism>
<dbReference type="PROSITE" id="PS51257">
    <property type="entry name" value="PROKAR_LIPOPROTEIN"/>
    <property type="match status" value="1"/>
</dbReference>
<dbReference type="STRING" id="1851544.ODI_03917"/>
<sequence>MMRGFRRTAAACLSVVSFLACAQSVDFRQAYAMALSADPTWAQARAQARADQEERALGRSGLLPTVQYRYNRGRNWTESRSSNLFGEVTQDYRYNSYSSGFTLTQPLFDAAAFAQYREGAARAEAAGFTLARARQALAVRVLQVYTDVLYAEEALGLAEAQARTLHEDARRSERYVAGGEGTVTDSLEIEARLGLVQAQEIEARDQLRDARNALRAVVGPDLGEAALAPLDARAMAQLAGSPQPLAQWRDTALNSNPELAAQRRLLEAARQRREAARAGHLPSVRLYARKQLTDSNAENQIGQRYDTNTVGVEISVPLYSGGRTSAASAQALAQQDVAQHKLEADTRAMLDDLERQYNLLASSERRIAAYQRAADAAAGRLRATRRSVLGGERTNLDVLDAERQRVEALRDLARARYDNLLAWLTLRWQAGVLEESDVSAVGMLFLAPPSSVRAASRVSPRAGG</sequence>
<keyword evidence="11" id="KW-1185">Reference proteome</keyword>
<keyword evidence="7" id="KW-0998">Cell outer membrane</keyword>
<evidence type="ECO:0000256" key="1">
    <source>
        <dbReference type="ARBA" id="ARBA00004442"/>
    </source>
</evidence>
<comment type="subcellular location">
    <subcellularLocation>
        <location evidence="1">Cell outer membrane</location>
    </subcellularLocation>
</comment>
<evidence type="ECO:0000256" key="3">
    <source>
        <dbReference type="ARBA" id="ARBA00022448"/>
    </source>
</evidence>
<evidence type="ECO:0000256" key="4">
    <source>
        <dbReference type="ARBA" id="ARBA00022452"/>
    </source>
</evidence>
<dbReference type="GO" id="GO:0015562">
    <property type="term" value="F:efflux transmembrane transporter activity"/>
    <property type="evidence" value="ECO:0007669"/>
    <property type="project" value="InterPro"/>
</dbReference>
<dbReference type="EMBL" id="LT907988">
    <property type="protein sequence ID" value="SOE50103.1"/>
    <property type="molecule type" value="Genomic_DNA"/>
</dbReference>
<dbReference type="InterPro" id="IPR051906">
    <property type="entry name" value="TolC-like"/>
</dbReference>
<dbReference type="PANTHER" id="PTHR30026:SF20">
    <property type="entry name" value="OUTER MEMBRANE PROTEIN TOLC"/>
    <property type="match status" value="1"/>
</dbReference>
<keyword evidence="3" id="KW-0813">Transport</keyword>
<reference evidence="10 11" key="2">
    <citation type="submission" date="2017-08" db="EMBL/GenBank/DDBJ databases">
        <authorList>
            <person name="de Groot N.N."/>
        </authorList>
    </citation>
    <scope>NUCLEOTIDE SEQUENCE [LARGE SCALE GENOMIC DNA]</scope>
    <source>
        <strain evidence="10">Orrdi1</strain>
    </source>
</reference>
<feature type="signal peptide" evidence="8">
    <location>
        <begin position="1"/>
        <end position="22"/>
    </location>
</feature>
<accession>A0A1C3K737</accession>
<dbReference type="InterPro" id="IPR003423">
    <property type="entry name" value="OMP_efflux"/>
</dbReference>
<evidence type="ECO:0000256" key="7">
    <source>
        <dbReference type="ARBA" id="ARBA00023237"/>
    </source>
</evidence>
<keyword evidence="8" id="KW-0732">Signal</keyword>
<keyword evidence="4" id="KW-1134">Transmembrane beta strand</keyword>
<keyword evidence="6" id="KW-0472">Membrane</keyword>
<feature type="chain" id="PRO_5015062733" evidence="8">
    <location>
        <begin position="23"/>
        <end position="464"/>
    </location>
</feature>
<dbReference type="InterPro" id="IPR010130">
    <property type="entry name" value="T1SS_OMP_TolC"/>
</dbReference>
<dbReference type="EMBL" id="FLRC01000053">
    <property type="protein sequence ID" value="SBT27330.1"/>
    <property type="molecule type" value="Genomic_DNA"/>
</dbReference>
<proteinExistence type="inferred from homology"/>
<evidence type="ECO:0000313" key="11">
    <source>
        <dbReference type="Proteomes" id="UP000078558"/>
    </source>
</evidence>
<dbReference type="AlphaFoldDB" id="A0A1C3K737"/>
<dbReference type="Proteomes" id="UP000078558">
    <property type="component" value="Chromosome I"/>
</dbReference>
<evidence type="ECO:0000256" key="8">
    <source>
        <dbReference type="SAM" id="SignalP"/>
    </source>
</evidence>
<dbReference type="KEGG" id="odi:ODI_R2508"/>
<evidence type="ECO:0000256" key="2">
    <source>
        <dbReference type="ARBA" id="ARBA00007613"/>
    </source>
</evidence>
<name>A0A1C3K737_9BURK</name>
<dbReference type="GO" id="GO:0009279">
    <property type="term" value="C:cell outer membrane"/>
    <property type="evidence" value="ECO:0007669"/>
    <property type="project" value="UniProtKB-SubCell"/>
</dbReference>
<dbReference type="OrthoDB" id="9813458at2"/>
<dbReference type="Gene3D" id="1.20.1600.10">
    <property type="entry name" value="Outer membrane efflux proteins (OEP)"/>
    <property type="match status" value="1"/>
</dbReference>
<dbReference type="Pfam" id="PF02321">
    <property type="entry name" value="OEP"/>
    <property type="match status" value="2"/>
</dbReference>
<protein>
    <submittedName>
        <fullName evidence="9">Type I secretion outer membrane protein, TolC</fullName>
    </submittedName>
</protein>
<comment type="similarity">
    <text evidence="2">Belongs to the outer membrane factor (OMF) (TC 1.B.17) family.</text>
</comment>
<dbReference type="GO" id="GO:1990281">
    <property type="term" value="C:efflux pump complex"/>
    <property type="evidence" value="ECO:0007669"/>
    <property type="project" value="TreeGrafter"/>
</dbReference>
<reference evidence="9 11" key="1">
    <citation type="submission" date="2016-06" db="EMBL/GenBank/DDBJ databases">
        <authorList>
            <person name="Kjaerup R.B."/>
            <person name="Dalgaard T.S."/>
            <person name="Juul-Madsen H.R."/>
        </authorList>
    </citation>
    <scope>NUCLEOTIDE SEQUENCE [LARGE SCALE GENOMIC DNA]</scope>
    <source>
        <strain evidence="9">Orrdi1</strain>
    </source>
</reference>
<keyword evidence="5" id="KW-0812">Transmembrane</keyword>
<evidence type="ECO:0000256" key="5">
    <source>
        <dbReference type="ARBA" id="ARBA00022692"/>
    </source>
</evidence>
<evidence type="ECO:0000313" key="10">
    <source>
        <dbReference type="EMBL" id="SOE50103.1"/>
    </source>
</evidence>
<dbReference type="PANTHER" id="PTHR30026">
    <property type="entry name" value="OUTER MEMBRANE PROTEIN TOLC"/>
    <property type="match status" value="1"/>
</dbReference>